<dbReference type="PANTHER" id="PTHR10766">
    <property type="entry name" value="TRANSMEMBRANE 9 SUPERFAMILY PROTEIN"/>
    <property type="match status" value="1"/>
</dbReference>
<evidence type="ECO:0000256" key="9">
    <source>
        <dbReference type="ARBA" id="ARBA00023136"/>
    </source>
</evidence>
<name>A0A6P8DUN5_PUNGR</name>
<evidence type="ECO:0000313" key="12">
    <source>
        <dbReference type="RefSeq" id="XP_031401139.1"/>
    </source>
</evidence>
<dbReference type="GO" id="GO:0000139">
    <property type="term" value="C:Golgi membrane"/>
    <property type="evidence" value="ECO:0007669"/>
    <property type="project" value="UniProtKB-SubCell"/>
</dbReference>
<accession>A0A6P8DUN5</accession>
<evidence type="ECO:0000256" key="5">
    <source>
        <dbReference type="ARBA" id="ARBA00022729"/>
    </source>
</evidence>
<keyword evidence="11" id="KW-1185">Reference proteome</keyword>
<dbReference type="RefSeq" id="XP_031401147.1">
    <property type="nucleotide sequence ID" value="XM_031545287.1"/>
</dbReference>
<sequence length="675" mass="75801">MRANTISEWMLLLVLVLSAHVSAGFYLPGGFLHTYSTRDQLYAKVLSLTSINSLIPLSYYNLPYCKPLWGVKKSKMNLGELLMGDQMMNSPYRFRVNVNESIYLCTTHPLTKHDVDFLKKMTREMYQVNILLDTLPVRRYLNQHGMSFRWNRFPVGYYFSSIGEDSFFYSFSIGEGSYYIVNHLKFRVLIHKHEPFEKGQATAFEIVGFEVSPCSIKHDLKRVEKALVYSNDIGPITCPVGVELEKAQIIEEGQKVSFSYEVEFVKSDLRWSSWWDPYLKMEGSEVHSYSIINSAITVLFLMGVISRIFIRNMRERAGYQTVNSDKEAQPAKLSDEILTSKIGYSNSFNGPRLEKLLCVMVGSGIQIMGTAIITVTFAALGFISPASRGSLLVGIITFYLFLGILGGFVGVYLWKVIKGTSEGWKSISWSIASGFPGIVIAIHSVLNYVLWHQNSTGAIPLFVHLEIFSLWLGILVPLTLLGGYLGAQAEDLKCPNVVQWIPKKAGASTLLVWFLALGVGTLPFGTIFIELFYILSSLFLGRYYYSYGFLLMVLLLLIIICVLASMIVTYMSLRAEDSGWWWKAFWASGSVGAYVFLYCASYLIYDLQGLSGPESVVIYLGYSVILATLTILAGGSVGFLGSFYWVKVLSTSKEIISFSKTFNELIPRCIRSSAA</sequence>
<feature type="transmembrane region" description="Helical" evidence="10">
    <location>
        <begin position="289"/>
        <end position="310"/>
    </location>
</feature>
<organism evidence="11 13">
    <name type="scientific">Punica granatum</name>
    <name type="common">Pomegranate</name>
    <dbReference type="NCBI Taxonomy" id="22663"/>
    <lineage>
        <taxon>Eukaryota</taxon>
        <taxon>Viridiplantae</taxon>
        <taxon>Streptophyta</taxon>
        <taxon>Embryophyta</taxon>
        <taxon>Tracheophyta</taxon>
        <taxon>Spermatophyta</taxon>
        <taxon>Magnoliopsida</taxon>
        <taxon>eudicotyledons</taxon>
        <taxon>Gunneridae</taxon>
        <taxon>Pentapetalae</taxon>
        <taxon>rosids</taxon>
        <taxon>malvids</taxon>
        <taxon>Myrtales</taxon>
        <taxon>Lythraceae</taxon>
        <taxon>Punica</taxon>
    </lineage>
</organism>
<feature type="transmembrane region" description="Helical" evidence="10">
    <location>
        <begin position="510"/>
        <end position="535"/>
    </location>
</feature>
<gene>
    <name evidence="12 13" type="primary">LOC116211076</name>
</gene>
<feature type="transmembrane region" description="Helical" evidence="10">
    <location>
        <begin position="426"/>
        <end position="450"/>
    </location>
</feature>
<dbReference type="GeneID" id="116211076"/>
<feature type="transmembrane region" description="Helical" evidence="10">
    <location>
        <begin position="585"/>
        <end position="605"/>
    </location>
</feature>
<keyword evidence="7 10" id="KW-1133">Transmembrane helix</keyword>
<evidence type="ECO:0000256" key="4">
    <source>
        <dbReference type="ARBA" id="ARBA00022692"/>
    </source>
</evidence>
<evidence type="ECO:0000313" key="11">
    <source>
        <dbReference type="Proteomes" id="UP000515151"/>
    </source>
</evidence>
<dbReference type="PANTHER" id="PTHR10766:SF163">
    <property type="entry name" value="TRANSMEMBRANE 9 SUPERFAMILY MEMBER 12"/>
    <property type="match status" value="1"/>
</dbReference>
<proteinExistence type="inferred from homology"/>
<feature type="transmembrane region" description="Helical" evidence="10">
    <location>
        <begin position="356"/>
        <end position="383"/>
    </location>
</feature>
<comment type="similarity">
    <text evidence="3 10">Belongs to the nonaspanin (TM9SF) (TC 9.A.2) family.</text>
</comment>
<comment type="subcellular location">
    <subcellularLocation>
        <location evidence="1">Endosome membrane</location>
        <topology evidence="1">Multi-pass membrane protein</topology>
    </subcellularLocation>
    <subcellularLocation>
        <location evidence="2">Golgi apparatus membrane</location>
        <topology evidence="2">Multi-pass membrane protein</topology>
    </subcellularLocation>
</comment>
<reference evidence="11" key="1">
    <citation type="journal article" date="2020" name="Plant Biotechnol. J.">
        <title>The pomegranate (Punica granatum L.) draft genome dissects genetic divergence between soft- and hard-seeded cultivars.</title>
        <authorList>
            <person name="Luo X."/>
            <person name="Li H."/>
            <person name="Wu Z."/>
            <person name="Yao W."/>
            <person name="Zhao P."/>
            <person name="Cao D."/>
            <person name="Yu H."/>
            <person name="Li K."/>
            <person name="Poudel K."/>
            <person name="Zhao D."/>
            <person name="Zhang F."/>
            <person name="Xia X."/>
            <person name="Chen L."/>
            <person name="Wang Q."/>
            <person name="Jing D."/>
            <person name="Cao S."/>
        </authorList>
    </citation>
    <scope>NUCLEOTIDE SEQUENCE [LARGE SCALE GENOMIC DNA]</scope>
</reference>
<feature type="transmembrane region" description="Helical" evidence="10">
    <location>
        <begin position="389"/>
        <end position="414"/>
    </location>
</feature>
<protein>
    <recommendedName>
        <fullName evidence="10">Transmembrane 9 superfamily member</fullName>
    </recommendedName>
</protein>
<dbReference type="InterPro" id="IPR004240">
    <property type="entry name" value="EMP70"/>
</dbReference>
<evidence type="ECO:0000256" key="6">
    <source>
        <dbReference type="ARBA" id="ARBA00022753"/>
    </source>
</evidence>
<feature type="signal peptide" evidence="10">
    <location>
        <begin position="1"/>
        <end position="24"/>
    </location>
</feature>
<evidence type="ECO:0000256" key="1">
    <source>
        <dbReference type="ARBA" id="ARBA00004337"/>
    </source>
</evidence>
<evidence type="ECO:0000256" key="10">
    <source>
        <dbReference type="RuleBase" id="RU363079"/>
    </source>
</evidence>
<keyword evidence="9 10" id="KW-0472">Membrane</keyword>
<keyword evidence="4 10" id="KW-0812">Transmembrane</keyword>
<dbReference type="RefSeq" id="XP_031401139.1">
    <property type="nucleotide sequence ID" value="XM_031545279.1"/>
</dbReference>
<dbReference type="AlphaFoldDB" id="A0A6P8DUN5"/>
<feature type="transmembrane region" description="Helical" evidence="10">
    <location>
        <begin position="617"/>
        <end position="646"/>
    </location>
</feature>
<reference evidence="12 13" key="2">
    <citation type="submission" date="2025-04" db="UniProtKB">
        <authorList>
            <consortium name="RefSeq"/>
        </authorList>
    </citation>
    <scope>IDENTIFICATION</scope>
    <source>
        <tissue evidence="12 13">Leaf</tissue>
    </source>
</reference>
<keyword evidence="5 10" id="KW-0732">Signal</keyword>
<dbReference type="GO" id="GO:0010008">
    <property type="term" value="C:endosome membrane"/>
    <property type="evidence" value="ECO:0007669"/>
    <property type="project" value="UniProtKB-SubCell"/>
</dbReference>
<dbReference type="GO" id="GO:0072657">
    <property type="term" value="P:protein localization to membrane"/>
    <property type="evidence" value="ECO:0007669"/>
    <property type="project" value="TreeGrafter"/>
</dbReference>
<dbReference type="Pfam" id="PF02990">
    <property type="entry name" value="EMP70"/>
    <property type="match status" value="1"/>
</dbReference>
<keyword evidence="6" id="KW-0967">Endosome</keyword>
<feature type="chain" id="PRO_5044519081" description="Transmembrane 9 superfamily member" evidence="10">
    <location>
        <begin position="25"/>
        <end position="675"/>
    </location>
</feature>
<evidence type="ECO:0000256" key="7">
    <source>
        <dbReference type="ARBA" id="ARBA00022989"/>
    </source>
</evidence>
<evidence type="ECO:0000256" key="3">
    <source>
        <dbReference type="ARBA" id="ARBA00005227"/>
    </source>
</evidence>
<dbReference type="OrthoDB" id="1666796at2759"/>
<evidence type="ECO:0000313" key="13">
    <source>
        <dbReference type="RefSeq" id="XP_031401147.1"/>
    </source>
</evidence>
<evidence type="ECO:0000256" key="8">
    <source>
        <dbReference type="ARBA" id="ARBA00023034"/>
    </source>
</evidence>
<feature type="transmembrane region" description="Helical" evidence="10">
    <location>
        <begin position="547"/>
        <end position="573"/>
    </location>
</feature>
<keyword evidence="8" id="KW-0333">Golgi apparatus</keyword>
<evidence type="ECO:0000256" key="2">
    <source>
        <dbReference type="ARBA" id="ARBA00004653"/>
    </source>
</evidence>
<feature type="transmembrane region" description="Helical" evidence="10">
    <location>
        <begin position="470"/>
        <end position="489"/>
    </location>
</feature>
<dbReference type="Proteomes" id="UP000515151">
    <property type="component" value="Chromosome 1"/>
</dbReference>